<dbReference type="InterPro" id="IPR015324">
    <property type="entry name" value="Ribosomal_Rsm22-like"/>
</dbReference>
<evidence type="ECO:0000313" key="9">
    <source>
        <dbReference type="EMBL" id="EMC98144.1"/>
    </source>
</evidence>
<keyword evidence="3" id="KW-0809">Transit peptide</keyword>
<dbReference type="GO" id="GO:0003735">
    <property type="term" value="F:structural constituent of ribosome"/>
    <property type="evidence" value="ECO:0007669"/>
    <property type="project" value="TreeGrafter"/>
</dbReference>
<evidence type="ECO:0000256" key="8">
    <source>
        <dbReference type="SAM" id="MobiDB-lite"/>
    </source>
</evidence>
<feature type="compositionally biased region" description="Basic and acidic residues" evidence="8">
    <location>
        <begin position="574"/>
        <end position="585"/>
    </location>
</feature>
<proteinExistence type="predicted"/>
<evidence type="ECO:0000256" key="1">
    <source>
        <dbReference type="ARBA" id="ARBA00004173"/>
    </source>
</evidence>
<comment type="subcellular location">
    <subcellularLocation>
        <location evidence="1">Mitochondrion</location>
    </subcellularLocation>
</comment>
<organism evidence="9 10">
    <name type="scientific">Baudoinia panamericana (strain UAMH 10762)</name>
    <name type="common">Angels' share fungus</name>
    <name type="synonym">Baudoinia compniacensis (strain UAMH 10762)</name>
    <dbReference type="NCBI Taxonomy" id="717646"/>
    <lineage>
        <taxon>Eukaryota</taxon>
        <taxon>Fungi</taxon>
        <taxon>Dikarya</taxon>
        <taxon>Ascomycota</taxon>
        <taxon>Pezizomycotina</taxon>
        <taxon>Dothideomycetes</taxon>
        <taxon>Dothideomycetidae</taxon>
        <taxon>Mycosphaerellales</taxon>
        <taxon>Teratosphaeriaceae</taxon>
        <taxon>Baudoinia</taxon>
    </lineage>
</organism>
<gene>
    <name evidence="9" type="ORF">BAUCODRAFT_32143</name>
</gene>
<evidence type="ECO:0000256" key="6">
    <source>
        <dbReference type="ARBA" id="ARBA00023128"/>
    </source>
</evidence>
<evidence type="ECO:0008006" key="11">
    <source>
        <dbReference type="Google" id="ProtNLM"/>
    </source>
</evidence>
<sequence length="730" mass="80827">MPRARPKYVKTGAAEYERLEDETKAFGARARINSAAEEEDQTGLAIDAHRRRTGSRIDVSIDGRLEGLSGGTSVLRMADDGALEEIELDNEGSQRGKKSRRKKGRKSLDAEEEVTLEEVAAKTRREALADYDRLHMNAEADAEIAEDGDGELTLRTHPLTLANRFGTMPTTLQLPKDAFVEPATLLLSGLPNPHLASVAHRIFGGVGLPYSTSTPAKGKTMQQKPIALDAAQERMSDIDADVYLGVLMPGMLASITSILVETRKRLGTAWAESLVAKAEAGELRILDAGGGGAGVLAVRELLRAEWERMHEEASEHVDSPMALAEADGKLGGASASPPLGQATVLTGSDTLRKRASQLLDNTSFIPRLPDYVHTQTESARQEGKFDIIVAPHTLWPLREDYMRKVHVQNLWSLLRNDGGVMLLLEKGIARGFELVAAARNMLLDTRISSPESREQSLDIADPREPEIEWDSPRTAEEQAESLTRVKEKGMIIAPCTNHTGCPMYLPKGRVKGRKDICHFEQRYVRPSFLQKVLGARDKNWEDVKFSYVSVMRGRDLREADNEHAEPEVVQGKGASDRAFDAHPDHLSANQEPPTHSLNLPRSVLAPLKRRGHVILDLCTPSGVLERWTVPRSYSKQAFRDARKSSWGDLWALGAKTRVRRDVRKTRYEKEEGAEQGEKMVADVDVKLQTRGKKKKAKAERERKERAGRKGKGRVGEGVGVDEYGRLIEVE</sequence>
<evidence type="ECO:0000256" key="5">
    <source>
        <dbReference type="ARBA" id="ARBA00023014"/>
    </source>
</evidence>
<dbReference type="InterPro" id="IPR052571">
    <property type="entry name" value="Mt_RNA_Methyltransferase"/>
</dbReference>
<evidence type="ECO:0000313" key="10">
    <source>
        <dbReference type="Proteomes" id="UP000011761"/>
    </source>
</evidence>
<dbReference type="GO" id="GO:0006412">
    <property type="term" value="P:translation"/>
    <property type="evidence" value="ECO:0007669"/>
    <property type="project" value="InterPro"/>
</dbReference>
<dbReference type="RefSeq" id="XP_007674412.1">
    <property type="nucleotide sequence ID" value="XM_007676222.1"/>
</dbReference>
<dbReference type="Proteomes" id="UP000011761">
    <property type="component" value="Unassembled WGS sequence"/>
</dbReference>
<dbReference type="KEGG" id="bcom:BAUCODRAFT_32143"/>
<keyword evidence="4" id="KW-0408">Iron</keyword>
<feature type="region of interest" description="Disordered" evidence="8">
    <location>
        <begin position="88"/>
        <end position="110"/>
    </location>
</feature>
<dbReference type="GO" id="GO:0005763">
    <property type="term" value="C:mitochondrial small ribosomal subunit"/>
    <property type="evidence" value="ECO:0007669"/>
    <property type="project" value="TreeGrafter"/>
</dbReference>
<dbReference type="AlphaFoldDB" id="M2NFU9"/>
<feature type="compositionally biased region" description="Polar residues" evidence="8">
    <location>
        <begin position="587"/>
        <end position="598"/>
    </location>
</feature>
<keyword evidence="6" id="KW-0496">Mitochondrion</keyword>
<dbReference type="HOGENOM" id="CLU_007075_0_0_1"/>
<dbReference type="EMBL" id="KB445553">
    <property type="protein sequence ID" value="EMC98144.1"/>
    <property type="molecule type" value="Genomic_DNA"/>
</dbReference>
<evidence type="ECO:0000256" key="4">
    <source>
        <dbReference type="ARBA" id="ARBA00023004"/>
    </source>
</evidence>
<dbReference type="GO" id="GO:0046872">
    <property type="term" value="F:metal ion binding"/>
    <property type="evidence" value="ECO:0007669"/>
    <property type="project" value="UniProtKB-KW"/>
</dbReference>
<dbReference type="Pfam" id="PF09243">
    <property type="entry name" value="Rsm22"/>
    <property type="match status" value="2"/>
</dbReference>
<dbReference type="GeneID" id="19111695"/>
<dbReference type="PANTHER" id="PTHR13184">
    <property type="entry name" value="37S RIBOSOMAL PROTEIN S22"/>
    <property type="match status" value="1"/>
</dbReference>
<dbReference type="PANTHER" id="PTHR13184:SF5">
    <property type="entry name" value="METHYLTRANSFERASE-LIKE PROTEIN 17, MITOCHONDRIAL"/>
    <property type="match status" value="1"/>
</dbReference>
<feature type="region of interest" description="Disordered" evidence="8">
    <location>
        <begin position="679"/>
        <end position="717"/>
    </location>
</feature>
<protein>
    <recommendedName>
        <fullName evidence="11">37S ribosomal protein S22</fullName>
    </recommendedName>
</protein>
<dbReference type="STRING" id="717646.M2NFU9"/>
<comment type="function">
    <text evidence="7">Mitochondrial ribosome (mitoribosome) assembly factor. Binds at the interface of the head and body domains of the mitochondrial small ribosomal subunit (mt-SSU), occluding the mRNA channel and preventing compaction of the head domain towards the body. Probable inactive methyltransferase: retains the characteristic folding and ability to bind S-adenosyl-L-methionine, but it probably lost its methyltransferase activity.</text>
</comment>
<dbReference type="GO" id="GO:0051536">
    <property type="term" value="F:iron-sulfur cluster binding"/>
    <property type="evidence" value="ECO:0007669"/>
    <property type="project" value="UniProtKB-KW"/>
</dbReference>
<evidence type="ECO:0000256" key="2">
    <source>
        <dbReference type="ARBA" id="ARBA00022723"/>
    </source>
</evidence>
<feature type="region of interest" description="Disordered" evidence="8">
    <location>
        <begin position="558"/>
        <end position="598"/>
    </location>
</feature>
<dbReference type="GO" id="GO:0008168">
    <property type="term" value="F:methyltransferase activity"/>
    <property type="evidence" value="ECO:0007669"/>
    <property type="project" value="InterPro"/>
</dbReference>
<feature type="compositionally biased region" description="Basic residues" evidence="8">
    <location>
        <begin position="95"/>
        <end position="105"/>
    </location>
</feature>
<dbReference type="OMA" id="RTSHEAN"/>
<keyword evidence="10" id="KW-1185">Reference proteome</keyword>
<accession>M2NFU9</accession>
<keyword evidence="5" id="KW-0411">Iron-sulfur</keyword>
<dbReference type="eggNOG" id="KOG2539">
    <property type="taxonomic scope" value="Eukaryota"/>
</dbReference>
<name>M2NFU9_BAUPA</name>
<evidence type="ECO:0000256" key="3">
    <source>
        <dbReference type="ARBA" id="ARBA00022946"/>
    </source>
</evidence>
<reference evidence="9 10" key="1">
    <citation type="journal article" date="2012" name="PLoS Pathog.">
        <title>Diverse lifestyles and strategies of plant pathogenesis encoded in the genomes of eighteen Dothideomycetes fungi.</title>
        <authorList>
            <person name="Ohm R.A."/>
            <person name="Feau N."/>
            <person name="Henrissat B."/>
            <person name="Schoch C.L."/>
            <person name="Horwitz B.A."/>
            <person name="Barry K.W."/>
            <person name="Condon B.J."/>
            <person name="Copeland A.C."/>
            <person name="Dhillon B."/>
            <person name="Glaser F."/>
            <person name="Hesse C.N."/>
            <person name="Kosti I."/>
            <person name="LaButti K."/>
            <person name="Lindquist E.A."/>
            <person name="Lucas S."/>
            <person name="Salamov A.A."/>
            <person name="Bradshaw R.E."/>
            <person name="Ciuffetti L."/>
            <person name="Hamelin R.C."/>
            <person name="Kema G.H.J."/>
            <person name="Lawrence C."/>
            <person name="Scott J.A."/>
            <person name="Spatafora J.W."/>
            <person name="Turgeon B.G."/>
            <person name="de Wit P.J.G.M."/>
            <person name="Zhong S."/>
            <person name="Goodwin S.B."/>
            <person name="Grigoriev I.V."/>
        </authorList>
    </citation>
    <scope>NUCLEOTIDE SEQUENCE [LARGE SCALE GENOMIC DNA]</scope>
    <source>
        <strain evidence="9 10">UAMH 10762</strain>
    </source>
</reference>
<dbReference type="OrthoDB" id="421327at2759"/>
<keyword evidence="2" id="KW-0479">Metal-binding</keyword>
<evidence type="ECO:0000256" key="7">
    <source>
        <dbReference type="ARBA" id="ARBA00045681"/>
    </source>
</evidence>